<gene>
    <name evidence="2" type="ORF">K7X08_032584</name>
</gene>
<reference evidence="3" key="1">
    <citation type="journal article" date="2023" name="Proc. Natl. Acad. Sci. U.S.A.">
        <title>Genomic and structural basis for evolution of tropane alkaloid biosynthesis.</title>
        <authorList>
            <person name="Wanga Y.-J."/>
            <person name="Taina T."/>
            <person name="Yua J.-Y."/>
            <person name="Lia J."/>
            <person name="Xua B."/>
            <person name="Chenc J."/>
            <person name="D'Auriad J.C."/>
            <person name="Huanga J.-P."/>
            <person name="Huanga S.-X."/>
        </authorList>
    </citation>
    <scope>NUCLEOTIDE SEQUENCE [LARGE SCALE GENOMIC DNA]</scope>
    <source>
        <strain evidence="3">cv. KIB-2019</strain>
    </source>
</reference>
<accession>A0A9Q1RR31</accession>
<feature type="compositionally biased region" description="Basic and acidic residues" evidence="1">
    <location>
        <begin position="67"/>
        <end position="87"/>
    </location>
</feature>
<keyword evidence="3" id="KW-1185">Reference proteome</keyword>
<evidence type="ECO:0000313" key="3">
    <source>
        <dbReference type="Proteomes" id="UP001152561"/>
    </source>
</evidence>
<dbReference type="AlphaFoldDB" id="A0A9Q1RR31"/>
<proteinExistence type="predicted"/>
<evidence type="ECO:0000256" key="1">
    <source>
        <dbReference type="SAM" id="MobiDB-lite"/>
    </source>
</evidence>
<name>A0A9Q1RR31_9SOLA</name>
<sequence>MVNNNNRQGKEAKETAKDWVLTAFANKDAINVSADSQNDSNAVKERMTSPEKPSSESIESAYVAESHLGKKKEEIRKDEQGTDKPPDSKGGTVEEEGEETQSINMGQHMKDEHQGDQFEEALGETMHETIENNKGNGRTNVEDKQMENS</sequence>
<organism evidence="2 3">
    <name type="scientific">Anisodus acutangulus</name>
    <dbReference type="NCBI Taxonomy" id="402998"/>
    <lineage>
        <taxon>Eukaryota</taxon>
        <taxon>Viridiplantae</taxon>
        <taxon>Streptophyta</taxon>
        <taxon>Embryophyta</taxon>
        <taxon>Tracheophyta</taxon>
        <taxon>Spermatophyta</taxon>
        <taxon>Magnoliopsida</taxon>
        <taxon>eudicotyledons</taxon>
        <taxon>Gunneridae</taxon>
        <taxon>Pentapetalae</taxon>
        <taxon>asterids</taxon>
        <taxon>lamiids</taxon>
        <taxon>Solanales</taxon>
        <taxon>Solanaceae</taxon>
        <taxon>Solanoideae</taxon>
        <taxon>Hyoscyameae</taxon>
        <taxon>Anisodus</taxon>
    </lineage>
</organism>
<comment type="caution">
    <text evidence="2">The sequence shown here is derived from an EMBL/GenBank/DDBJ whole genome shotgun (WGS) entry which is preliminary data.</text>
</comment>
<feature type="compositionally biased region" description="Basic and acidic residues" evidence="1">
    <location>
        <begin position="140"/>
        <end position="149"/>
    </location>
</feature>
<dbReference type="EMBL" id="JAJAGQ010000003">
    <property type="protein sequence ID" value="KAJ8568887.1"/>
    <property type="molecule type" value="Genomic_DNA"/>
</dbReference>
<dbReference type="Proteomes" id="UP001152561">
    <property type="component" value="Unassembled WGS sequence"/>
</dbReference>
<evidence type="ECO:0000313" key="2">
    <source>
        <dbReference type="EMBL" id="KAJ8568887.1"/>
    </source>
</evidence>
<feature type="compositionally biased region" description="Low complexity" evidence="1">
    <location>
        <begin position="50"/>
        <end position="60"/>
    </location>
</feature>
<protein>
    <submittedName>
        <fullName evidence="2">Uncharacterized protein</fullName>
    </submittedName>
</protein>
<feature type="region of interest" description="Disordered" evidence="1">
    <location>
        <begin position="28"/>
        <end position="149"/>
    </location>
</feature>